<dbReference type="EMBL" id="LNFO01003795">
    <property type="protein sequence ID" value="KUF82224.1"/>
    <property type="molecule type" value="Genomic_DNA"/>
</dbReference>
<sequence>MEVLLRAADERISWNSTTPDASKYVFLPGIYTTVAPQTAPTQPQHQEDGTHDLTKIAPLKSALSIRSSIAQLPSSPTPVVTDSASEGDGSKIRIILHGDNTFEYVWTMKRSGVRAMEFAVEMEGRWTKPVLNRTRRGQEDQRVILSAQRIRFQRLSNYDTETQTWKLCLRTLTRHGSDWANVGLTERGVPPIVMTFQCLTGCLESTGAALPAQILSNSPACRILAGLTKKIANKLGAPVDVMTEKWLPARGVRLALTEDAGGVKVKQFNPFYWYVDCLRAFRPRTRKKGIYLTVDLSDCLA</sequence>
<organism evidence="1 2">
    <name type="scientific">Phytophthora nicotianae</name>
    <name type="common">Potato buckeye rot agent</name>
    <name type="synonym">Phytophthora parasitica</name>
    <dbReference type="NCBI Taxonomy" id="4792"/>
    <lineage>
        <taxon>Eukaryota</taxon>
        <taxon>Sar</taxon>
        <taxon>Stramenopiles</taxon>
        <taxon>Oomycota</taxon>
        <taxon>Peronosporomycetes</taxon>
        <taxon>Peronosporales</taxon>
        <taxon>Peronosporaceae</taxon>
        <taxon>Phytophthora</taxon>
    </lineage>
</organism>
<dbReference type="OrthoDB" id="65217at2759"/>
<dbReference type="AlphaFoldDB" id="A0A0W8CDS7"/>
<reference evidence="1 2" key="1">
    <citation type="submission" date="2015-11" db="EMBL/GenBank/DDBJ databases">
        <title>Genomes and virulence difference between two physiological races of Phytophthora nicotianae.</title>
        <authorList>
            <person name="Liu H."/>
            <person name="Ma X."/>
            <person name="Yu H."/>
            <person name="Fang D."/>
            <person name="Li Y."/>
            <person name="Wang X."/>
            <person name="Wang W."/>
            <person name="Dong Y."/>
            <person name="Xiao B."/>
        </authorList>
    </citation>
    <scope>NUCLEOTIDE SEQUENCE [LARGE SCALE GENOMIC DNA]</scope>
    <source>
        <strain evidence="2">race 0</strain>
    </source>
</reference>
<proteinExistence type="predicted"/>
<protein>
    <submittedName>
        <fullName evidence="1">Uncharacterized protein</fullName>
    </submittedName>
</protein>
<name>A0A0W8CDS7_PHYNI</name>
<accession>A0A0W8CDS7</accession>
<evidence type="ECO:0000313" key="1">
    <source>
        <dbReference type="EMBL" id="KUF82224.1"/>
    </source>
</evidence>
<evidence type="ECO:0000313" key="2">
    <source>
        <dbReference type="Proteomes" id="UP000052943"/>
    </source>
</evidence>
<comment type="caution">
    <text evidence="1">The sequence shown here is derived from an EMBL/GenBank/DDBJ whole genome shotgun (WGS) entry which is preliminary data.</text>
</comment>
<gene>
    <name evidence="1" type="ORF">AM587_10008819</name>
</gene>
<dbReference type="Proteomes" id="UP000052943">
    <property type="component" value="Unassembled WGS sequence"/>
</dbReference>